<dbReference type="GO" id="GO:0051286">
    <property type="term" value="C:cell tip"/>
    <property type="evidence" value="ECO:0007669"/>
    <property type="project" value="TreeGrafter"/>
</dbReference>
<feature type="domain" description="GDP/GTP exchange factor Sec2 N-terminal" evidence="4">
    <location>
        <begin position="233"/>
        <end position="308"/>
    </location>
</feature>
<evidence type="ECO:0000313" key="5">
    <source>
        <dbReference type="EMBL" id="KAK0462350.1"/>
    </source>
</evidence>
<feature type="region of interest" description="Disordered" evidence="3">
    <location>
        <begin position="1"/>
        <end position="31"/>
    </location>
</feature>
<keyword evidence="1 2" id="KW-0175">Coiled coil</keyword>
<gene>
    <name evidence="5" type="ORF">EV420DRAFT_1477088</name>
</gene>
<organism evidence="5 6">
    <name type="scientific">Armillaria tabescens</name>
    <name type="common">Ringless honey mushroom</name>
    <name type="synonym">Agaricus tabescens</name>
    <dbReference type="NCBI Taxonomy" id="1929756"/>
    <lineage>
        <taxon>Eukaryota</taxon>
        <taxon>Fungi</taxon>
        <taxon>Dikarya</taxon>
        <taxon>Basidiomycota</taxon>
        <taxon>Agaricomycotina</taxon>
        <taxon>Agaricomycetes</taxon>
        <taxon>Agaricomycetidae</taxon>
        <taxon>Agaricales</taxon>
        <taxon>Marasmiineae</taxon>
        <taxon>Physalacriaceae</taxon>
        <taxon>Desarmillaria</taxon>
    </lineage>
</organism>
<dbReference type="InterPro" id="IPR040351">
    <property type="entry name" value="RAB3IL/RAB3IP/Sec2"/>
</dbReference>
<dbReference type="Proteomes" id="UP001175211">
    <property type="component" value="Unassembled WGS sequence"/>
</dbReference>
<feature type="coiled-coil region" evidence="2">
    <location>
        <begin position="232"/>
        <end position="316"/>
    </location>
</feature>
<sequence length="471" mass="51163">MLHFPSTLKNSGPNGTSWRSDGLNATQQKSSSDPLFLAIEEELHDARRVHANGQEDDLRLALNMVISRVTELASALDVDDELNTDPHEAYKTQADLEVQLNVTKSNLKLVIANNEMLEEALKQGHANDIGWRRSSSSDHRQKSQSIDIVPENGVAMKSVTSSPSLPSLAGPPPPPPQQDSRFFHKFRFTSSNNGSRTSSRPGTPNLGNGPSSPNPTLTSPSMPSLPVMASVNASKDKELEELAASLENERAAHKIVIGEKAALEAELESLSQALFEEANKMVATERIKRAETEEELREARQEKEALKSALRVVEGENVHLRGSSSTLGTPDPSVENLTLSEIRSRSSSEVGVKSRPASASSSSLPSVDREAFSPVLAAETAPPAAEEADEQKQENPTPQHRSTIPSPSPSQWAEERTIRYPDKEEAAEEPLRQRTPSPPWDESSSAWADVPASPPRTRLSASSLPLPTSTR</sequence>
<feature type="compositionally biased region" description="Low complexity" evidence="3">
    <location>
        <begin position="354"/>
        <end position="366"/>
    </location>
</feature>
<reference evidence="5" key="1">
    <citation type="submission" date="2023-06" db="EMBL/GenBank/DDBJ databases">
        <authorList>
            <consortium name="Lawrence Berkeley National Laboratory"/>
            <person name="Ahrendt S."/>
            <person name="Sahu N."/>
            <person name="Indic B."/>
            <person name="Wong-Bajracharya J."/>
            <person name="Merenyi Z."/>
            <person name="Ke H.-M."/>
            <person name="Monk M."/>
            <person name="Kocsube S."/>
            <person name="Drula E."/>
            <person name="Lipzen A."/>
            <person name="Balint B."/>
            <person name="Henrissat B."/>
            <person name="Andreopoulos B."/>
            <person name="Martin F.M."/>
            <person name="Harder C.B."/>
            <person name="Rigling D."/>
            <person name="Ford K.L."/>
            <person name="Foster G.D."/>
            <person name="Pangilinan J."/>
            <person name="Papanicolaou A."/>
            <person name="Barry K."/>
            <person name="LaButti K."/>
            <person name="Viragh M."/>
            <person name="Koriabine M."/>
            <person name="Yan M."/>
            <person name="Riley R."/>
            <person name="Champramary S."/>
            <person name="Plett K.L."/>
            <person name="Tsai I.J."/>
            <person name="Slot J."/>
            <person name="Sipos G."/>
            <person name="Plett J."/>
            <person name="Nagy L.G."/>
            <person name="Grigoriev I.V."/>
        </authorList>
    </citation>
    <scope>NUCLEOTIDE SEQUENCE</scope>
    <source>
        <strain evidence="5">CCBAS 213</strain>
    </source>
</reference>
<evidence type="ECO:0000259" key="4">
    <source>
        <dbReference type="Pfam" id="PF06428"/>
    </source>
</evidence>
<feature type="region of interest" description="Disordered" evidence="3">
    <location>
        <begin position="316"/>
        <end position="335"/>
    </location>
</feature>
<dbReference type="PANTHER" id="PTHR14430:SF0">
    <property type="entry name" value="SEC2P DOMAIN-CONTAINING PROTEIN"/>
    <property type="match status" value="1"/>
</dbReference>
<proteinExistence type="predicted"/>
<dbReference type="Gene3D" id="6.10.140.910">
    <property type="match status" value="1"/>
</dbReference>
<dbReference type="Pfam" id="PF06428">
    <property type="entry name" value="Sec2p"/>
    <property type="match status" value="1"/>
</dbReference>
<dbReference type="GeneID" id="85352941"/>
<evidence type="ECO:0000256" key="3">
    <source>
        <dbReference type="SAM" id="MobiDB-lite"/>
    </source>
</evidence>
<feature type="compositionally biased region" description="Polar residues" evidence="3">
    <location>
        <begin position="7"/>
        <end position="31"/>
    </location>
</feature>
<evidence type="ECO:0000256" key="1">
    <source>
        <dbReference type="ARBA" id="ARBA00023054"/>
    </source>
</evidence>
<dbReference type="EMBL" id="JAUEPS010000009">
    <property type="protein sequence ID" value="KAK0462350.1"/>
    <property type="molecule type" value="Genomic_DNA"/>
</dbReference>
<comment type="caution">
    <text evidence="5">The sequence shown here is derived from an EMBL/GenBank/DDBJ whole genome shotgun (WGS) entry which is preliminary data.</text>
</comment>
<protein>
    <recommendedName>
        <fullName evidence="4">GDP/GTP exchange factor Sec2 N-terminal domain-containing protein</fullName>
    </recommendedName>
</protein>
<feature type="region of interest" description="Disordered" evidence="3">
    <location>
        <begin position="128"/>
        <end position="227"/>
    </location>
</feature>
<accession>A0AA39NB31</accession>
<feature type="region of interest" description="Disordered" evidence="3">
    <location>
        <begin position="340"/>
        <end position="471"/>
    </location>
</feature>
<dbReference type="SUPFAM" id="SSF144284">
    <property type="entry name" value="Sec2 N-terminal region"/>
    <property type="match status" value="1"/>
</dbReference>
<dbReference type="GO" id="GO:0006887">
    <property type="term" value="P:exocytosis"/>
    <property type="evidence" value="ECO:0007669"/>
    <property type="project" value="TreeGrafter"/>
</dbReference>
<keyword evidence="6" id="KW-1185">Reference proteome</keyword>
<evidence type="ECO:0000256" key="2">
    <source>
        <dbReference type="SAM" id="Coils"/>
    </source>
</evidence>
<dbReference type="GO" id="GO:0005085">
    <property type="term" value="F:guanyl-nucleotide exchange factor activity"/>
    <property type="evidence" value="ECO:0007669"/>
    <property type="project" value="InterPro"/>
</dbReference>
<feature type="compositionally biased region" description="Basic and acidic residues" evidence="3">
    <location>
        <begin position="413"/>
        <end position="432"/>
    </location>
</feature>
<evidence type="ECO:0000313" key="6">
    <source>
        <dbReference type="Proteomes" id="UP001175211"/>
    </source>
</evidence>
<name>A0AA39NB31_ARMTA</name>
<feature type="compositionally biased region" description="Polar residues" evidence="3">
    <location>
        <begin position="394"/>
        <end position="411"/>
    </location>
</feature>
<dbReference type="RefSeq" id="XP_060333962.1">
    <property type="nucleotide sequence ID" value="XM_060469393.1"/>
</dbReference>
<dbReference type="GO" id="GO:0070319">
    <property type="term" value="C:Golgi to plasma membrane transport vesicle"/>
    <property type="evidence" value="ECO:0007669"/>
    <property type="project" value="TreeGrafter"/>
</dbReference>
<dbReference type="InterPro" id="IPR009449">
    <property type="entry name" value="Sec2_N"/>
</dbReference>
<feature type="compositionally biased region" description="Low complexity" evidence="3">
    <location>
        <begin position="189"/>
        <end position="226"/>
    </location>
</feature>
<feature type="compositionally biased region" description="Low complexity" evidence="3">
    <location>
        <begin position="455"/>
        <end position="471"/>
    </location>
</feature>
<dbReference type="AlphaFoldDB" id="A0AA39NB31"/>
<feature type="compositionally biased region" description="Polar residues" evidence="3">
    <location>
        <begin position="340"/>
        <end position="349"/>
    </location>
</feature>
<dbReference type="PANTHER" id="PTHR14430">
    <property type="entry name" value="RABIN3-RELATED"/>
    <property type="match status" value="1"/>
</dbReference>